<dbReference type="Proteomes" id="UP001153269">
    <property type="component" value="Unassembled WGS sequence"/>
</dbReference>
<protein>
    <submittedName>
        <fullName evidence="1">Uncharacterized protein</fullName>
    </submittedName>
</protein>
<dbReference type="EMBL" id="CADEAL010002118">
    <property type="protein sequence ID" value="CAB1438211.1"/>
    <property type="molecule type" value="Genomic_DNA"/>
</dbReference>
<keyword evidence="2" id="KW-1185">Reference proteome</keyword>
<proteinExistence type="predicted"/>
<reference evidence="1" key="1">
    <citation type="submission" date="2020-03" db="EMBL/GenBank/DDBJ databases">
        <authorList>
            <person name="Weist P."/>
        </authorList>
    </citation>
    <scope>NUCLEOTIDE SEQUENCE</scope>
</reference>
<gene>
    <name evidence="1" type="ORF">PLEPLA_LOCUS26159</name>
</gene>
<organism evidence="1 2">
    <name type="scientific">Pleuronectes platessa</name>
    <name type="common">European plaice</name>
    <dbReference type="NCBI Taxonomy" id="8262"/>
    <lineage>
        <taxon>Eukaryota</taxon>
        <taxon>Metazoa</taxon>
        <taxon>Chordata</taxon>
        <taxon>Craniata</taxon>
        <taxon>Vertebrata</taxon>
        <taxon>Euteleostomi</taxon>
        <taxon>Actinopterygii</taxon>
        <taxon>Neopterygii</taxon>
        <taxon>Teleostei</taxon>
        <taxon>Neoteleostei</taxon>
        <taxon>Acanthomorphata</taxon>
        <taxon>Carangaria</taxon>
        <taxon>Pleuronectiformes</taxon>
        <taxon>Pleuronectoidei</taxon>
        <taxon>Pleuronectidae</taxon>
        <taxon>Pleuronectes</taxon>
    </lineage>
</organism>
<sequence length="169" mass="18219">MSGVPRTTGHASVKQPISLRLYMHTSVFYHPRSLRQESRSHMCKQHGGVWFVSLVQVVLVSMSVPDSTSLFSADSMCGLTPGSSLQYSGVDAAVSWLGVSYLGHGGVTESFASGDQRCGWFWKRPVLVGLVNSLSTGSGKFMARGRLFSGPMWGGGDADYSVVDDVVYC</sequence>
<name>A0A9N7YSL8_PLEPL</name>
<evidence type="ECO:0000313" key="1">
    <source>
        <dbReference type="EMBL" id="CAB1438211.1"/>
    </source>
</evidence>
<comment type="caution">
    <text evidence="1">The sequence shown here is derived from an EMBL/GenBank/DDBJ whole genome shotgun (WGS) entry which is preliminary data.</text>
</comment>
<evidence type="ECO:0000313" key="2">
    <source>
        <dbReference type="Proteomes" id="UP001153269"/>
    </source>
</evidence>
<accession>A0A9N7YSL8</accession>
<dbReference type="AlphaFoldDB" id="A0A9N7YSL8"/>